<evidence type="ECO:0000256" key="4">
    <source>
        <dbReference type="SAM" id="SignalP"/>
    </source>
</evidence>
<dbReference type="AlphaFoldDB" id="A0A5B6TPE9"/>
<sequence length="284" mass="30696">MKIVYPALIAFCLLQPAVNATAQTLATPPASSKPAVAKGQDSNLGAKVNAIIKKQSPQTTTTPVKPGTAVSTSAATTTQTPTGQTNPTAAAAGATAGAAAESPNKPSAVTQRLSKVDRLIIEREQLVLKYDYLKTQSNNFWGKASKEDLLAVVEALKEVLQKDEQIIQAVEQSNLETRRAMAKRAAELEAESKKLNSQVRGDKRVITDNIYDLKTSLANAQNLLRNKDRKVKDLEEQLQASKDARFDHDAIAAFFAMLCLVLVGYIVRLRGQLASNRDAKRVKA</sequence>
<keyword evidence="4" id="KW-0732">Signal</keyword>
<evidence type="ECO:0000256" key="3">
    <source>
        <dbReference type="SAM" id="Phobius"/>
    </source>
</evidence>
<keyword evidence="3" id="KW-1133">Transmembrane helix</keyword>
<dbReference type="RefSeq" id="WP_149091352.1">
    <property type="nucleotide sequence ID" value="NZ_VKKY01000002.1"/>
</dbReference>
<feature type="transmembrane region" description="Helical" evidence="3">
    <location>
        <begin position="250"/>
        <end position="267"/>
    </location>
</feature>
<name>A0A5B6TPE9_9BACT</name>
<feature type="signal peptide" evidence="4">
    <location>
        <begin position="1"/>
        <end position="22"/>
    </location>
</feature>
<dbReference type="Proteomes" id="UP000324133">
    <property type="component" value="Unassembled WGS sequence"/>
</dbReference>
<feature type="chain" id="PRO_5023085379" evidence="4">
    <location>
        <begin position="23"/>
        <end position="284"/>
    </location>
</feature>
<organism evidence="5 6">
    <name type="scientific">Rufibacter hautae</name>
    <dbReference type="NCBI Taxonomy" id="2595005"/>
    <lineage>
        <taxon>Bacteria</taxon>
        <taxon>Pseudomonadati</taxon>
        <taxon>Bacteroidota</taxon>
        <taxon>Cytophagia</taxon>
        <taxon>Cytophagales</taxon>
        <taxon>Hymenobacteraceae</taxon>
        <taxon>Rufibacter</taxon>
    </lineage>
</organism>
<dbReference type="OrthoDB" id="797840at2"/>
<evidence type="ECO:0000313" key="6">
    <source>
        <dbReference type="Proteomes" id="UP000324133"/>
    </source>
</evidence>
<reference evidence="5 6" key="1">
    <citation type="submission" date="2019-07" db="EMBL/GenBank/DDBJ databases">
        <title>Rufibacter sp. nov., isolated from lake sediment.</title>
        <authorList>
            <person name="Qu J.-H."/>
        </authorList>
    </citation>
    <scope>NUCLEOTIDE SEQUENCE [LARGE SCALE GENOMIC DNA]</scope>
    <source>
        <strain evidence="5 6">NBS58-1</strain>
    </source>
</reference>
<feature type="compositionally biased region" description="Low complexity" evidence="2">
    <location>
        <begin position="67"/>
        <end position="100"/>
    </location>
</feature>
<dbReference type="EMBL" id="VKKY01000002">
    <property type="protein sequence ID" value="KAA3438293.1"/>
    <property type="molecule type" value="Genomic_DNA"/>
</dbReference>
<proteinExistence type="predicted"/>
<feature type="region of interest" description="Disordered" evidence="2">
    <location>
        <begin position="54"/>
        <end position="109"/>
    </location>
</feature>
<accession>A0A5B6TPE9</accession>
<comment type="caution">
    <text evidence="5">The sequence shown here is derived from an EMBL/GenBank/DDBJ whole genome shotgun (WGS) entry which is preliminary data.</text>
</comment>
<keyword evidence="3" id="KW-0812">Transmembrane</keyword>
<protein>
    <submittedName>
        <fullName evidence="5">Uncharacterized protein</fullName>
    </submittedName>
</protein>
<keyword evidence="6" id="KW-1185">Reference proteome</keyword>
<keyword evidence="3" id="KW-0472">Membrane</keyword>
<feature type="coiled-coil region" evidence="1">
    <location>
        <begin position="153"/>
        <end position="244"/>
    </location>
</feature>
<keyword evidence="1" id="KW-0175">Coiled coil</keyword>
<gene>
    <name evidence="5" type="ORF">FOA19_13640</name>
</gene>
<evidence type="ECO:0000256" key="1">
    <source>
        <dbReference type="SAM" id="Coils"/>
    </source>
</evidence>
<evidence type="ECO:0000313" key="5">
    <source>
        <dbReference type="EMBL" id="KAA3438293.1"/>
    </source>
</evidence>
<evidence type="ECO:0000256" key="2">
    <source>
        <dbReference type="SAM" id="MobiDB-lite"/>
    </source>
</evidence>